<protein>
    <submittedName>
        <fullName evidence="1">Uncharacterized protein</fullName>
    </submittedName>
</protein>
<name>A0A2N5XNX5_9HYPH</name>
<comment type="caution">
    <text evidence="1">The sequence shown here is derived from an EMBL/GenBank/DDBJ whole genome shotgun (WGS) entry which is preliminary data.</text>
</comment>
<sequence>MHKEAPILICHDAIETCILVKLQGCIQSEWRASKIKKIVSLAILCLFSIDFQGIAAIHCRSFAATIFAQA</sequence>
<proteinExistence type="predicted"/>
<accession>A0A2N5XNX5</accession>
<dbReference type="AlphaFoldDB" id="A0A2N5XNX5"/>
<evidence type="ECO:0000313" key="2">
    <source>
        <dbReference type="Proteomes" id="UP000234881"/>
    </source>
</evidence>
<keyword evidence="2" id="KW-1185">Reference proteome</keyword>
<reference evidence="1 2" key="1">
    <citation type="submission" date="2018-01" db="EMBL/GenBank/DDBJ databases">
        <title>The draft genome sequence of Cohaesibacter sp. H1304.</title>
        <authorList>
            <person name="Wang N.-N."/>
            <person name="Du Z.-J."/>
        </authorList>
    </citation>
    <scope>NUCLEOTIDE SEQUENCE [LARGE SCALE GENOMIC DNA]</scope>
    <source>
        <strain evidence="1 2">H1304</strain>
    </source>
</reference>
<organism evidence="1 2">
    <name type="scientific">Cohaesibacter celericrescens</name>
    <dbReference type="NCBI Taxonomy" id="2067669"/>
    <lineage>
        <taxon>Bacteria</taxon>
        <taxon>Pseudomonadati</taxon>
        <taxon>Pseudomonadota</taxon>
        <taxon>Alphaproteobacteria</taxon>
        <taxon>Hyphomicrobiales</taxon>
        <taxon>Cohaesibacteraceae</taxon>
    </lineage>
</organism>
<gene>
    <name evidence="1" type="ORF">C0081_15075</name>
</gene>
<dbReference type="EMBL" id="PKUQ01000031">
    <property type="protein sequence ID" value="PLW76226.1"/>
    <property type="molecule type" value="Genomic_DNA"/>
</dbReference>
<evidence type="ECO:0000313" key="1">
    <source>
        <dbReference type="EMBL" id="PLW76226.1"/>
    </source>
</evidence>
<dbReference type="Proteomes" id="UP000234881">
    <property type="component" value="Unassembled WGS sequence"/>
</dbReference>